<dbReference type="SUPFAM" id="SSF69572">
    <property type="entry name" value="Activating enzymes of the ubiquitin-like proteins"/>
    <property type="match status" value="1"/>
</dbReference>
<dbReference type="GO" id="GO:0061504">
    <property type="term" value="P:cyclic threonylcarbamoyladenosine biosynthetic process"/>
    <property type="evidence" value="ECO:0007669"/>
    <property type="project" value="TreeGrafter"/>
</dbReference>
<dbReference type="InterPro" id="IPR035985">
    <property type="entry name" value="Ubiquitin-activating_enz"/>
</dbReference>
<sequence>MSFFVLFFWIKFSFKQFKNTVMKTNLKTLQTYDLPDSFEADTIYHLLPKNFSQSYYEERTDRNIGWLTKEEQEYLKNSVIGIAGCGGMGGLIAATLLRLGVGEIRIADIEVFDCSNLNRQFGATSLSIGKPKAFETAKMLRTISADTKIVVYPQGITEETVRSFSEGAHVICDEIEFWAIGARTLLHKTARELNISIFNCNTVGFGTRLFLFKPDDATMETLLGFTYEEAKEAEARFRNKTADEFLIKKMMTAVIDGLVPELPEYCTNEDRRAVILERLFGEGRASIIATNPPMASGFLADHILFYLLRNSETKRQIVKIPEIPGYLFFDVAKMEARQVFLKKNDSNNSKIIIGLAESETAKREAWTFVEQKYLEIFKAAPPHAQYYFVAKQNNKIVGTLSVDFCLESEKIWLEKIYEFDEKSAPFPVLRDKIIQYGRWLTSVSGISESLIYAATCHAERHGRLYGWCEHNDKVHRVAERLGIAFRPVSGAKIIFKNMPSETQAYYKTPPLMKLYMVSVSQIREVLESRVQSLVDSGQISFADF</sequence>
<feature type="domain" description="THIF-type NAD/FAD binding fold" evidence="1">
    <location>
        <begin position="62"/>
        <end position="341"/>
    </location>
</feature>
<reference evidence="2 3" key="1">
    <citation type="journal article" date="2016" name="Nat. Commun.">
        <title>Thousands of microbial genomes shed light on interconnected biogeochemical processes in an aquifer system.</title>
        <authorList>
            <person name="Anantharaman K."/>
            <person name="Brown C.T."/>
            <person name="Hug L.A."/>
            <person name="Sharon I."/>
            <person name="Castelle C.J."/>
            <person name="Probst A.J."/>
            <person name="Thomas B.C."/>
            <person name="Singh A."/>
            <person name="Wilkins M.J."/>
            <person name="Karaoz U."/>
            <person name="Brodie E.L."/>
            <person name="Williams K.H."/>
            <person name="Hubbard S.S."/>
            <person name="Banfield J.F."/>
        </authorList>
    </citation>
    <scope>NUCLEOTIDE SEQUENCE [LARGE SCALE GENOMIC DNA]</scope>
</reference>
<evidence type="ECO:0000259" key="1">
    <source>
        <dbReference type="Pfam" id="PF00899"/>
    </source>
</evidence>
<protein>
    <recommendedName>
        <fullName evidence="1">THIF-type NAD/FAD binding fold domain-containing protein</fullName>
    </recommendedName>
</protein>
<evidence type="ECO:0000313" key="3">
    <source>
        <dbReference type="Proteomes" id="UP000182253"/>
    </source>
</evidence>
<dbReference type="PANTHER" id="PTHR43267:SF1">
    <property type="entry name" value="TRNA THREONYLCARBAMOYLADENOSINE DEHYDRATASE"/>
    <property type="match status" value="1"/>
</dbReference>
<dbReference type="InterPro" id="IPR000594">
    <property type="entry name" value="ThiF_NAD_FAD-bd"/>
</dbReference>
<organism evidence="2 3">
    <name type="scientific">Candidatus Nomurabacteria bacterium RIFCSPHIGHO2_01_FULL_39_9</name>
    <dbReference type="NCBI Taxonomy" id="1801735"/>
    <lineage>
        <taxon>Bacteria</taxon>
        <taxon>Candidatus Nomuraibacteriota</taxon>
    </lineage>
</organism>
<dbReference type="AlphaFoldDB" id="A0A1F6UWX8"/>
<dbReference type="CDD" id="cd01483">
    <property type="entry name" value="E1_enzyme_family"/>
    <property type="match status" value="1"/>
</dbReference>
<dbReference type="STRING" id="1801735.A2645_00955"/>
<dbReference type="GO" id="GO:0061503">
    <property type="term" value="F:tRNA threonylcarbamoyladenosine dehydratase"/>
    <property type="evidence" value="ECO:0007669"/>
    <property type="project" value="TreeGrafter"/>
</dbReference>
<dbReference type="Proteomes" id="UP000182253">
    <property type="component" value="Unassembled WGS sequence"/>
</dbReference>
<evidence type="ECO:0000313" key="2">
    <source>
        <dbReference type="EMBL" id="OGI61806.1"/>
    </source>
</evidence>
<dbReference type="Gene3D" id="3.40.50.720">
    <property type="entry name" value="NAD(P)-binding Rossmann-like Domain"/>
    <property type="match status" value="1"/>
</dbReference>
<comment type="caution">
    <text evidence="2">The sequence shown here is derived from an EMBL/GenBank/DDBJ whole genome shotgun (WGS) entry which is preliminary data.</text>
</comment>
<dbReference type="EMBL" id="MFTL01000008">
    <property type="protein sequence ID" value="OGI61806.1"/>
    <property type="molecule type" value="Genomic_DNA"/>
</dbReference>
<accession>A0A1F6UWX8</accession>
<dbReference type="GO" id="GO:0008641">
    <property type="term" value="F:ubiquitin-like modifier activating enzyme activity"/>
    <property type="evidence" value="ECO:0007669"/>
    <property type="project" value="InterPro"/>
</dbReference>
<dbReference type="InterPro" id="IPR045886">
    <property type="entry name" value="ThiF/MoeB/HesA"/>
</dbReference>
<gene>
    <name evidence="2" type="ORF">A2645_00955</name>
</gene>
<dbReference type="PANTHER" id="PTHR43267">
    <property type="entry name" value="TRNA THREONYLCARBAMOYLADENOSINE DEHYDRATASE"/>
    <property type="match status" value="1"/>
</dbReference>
<name>A0A1F6UWX8_9BACT</name>
<dbReference type="Pfam" id="PF00899">
    <property type="entry name" value="ThiF"/>
    <property type="match status" value="1"/>
</dbReference>
<proteinExistence type="predicted"/>